<dbReference type="OrthoDB" id="9799139at2"/>
<dbReference type="EMBL" id="SMGG01000005">
    <property type="protein sequence ID" value="TCK59796.1"/>
    <property type="molecule type" value="Genomic_DNA"/>
</dbReference>
<reference evidence="1 2" key="1">
    <citation type="submission" date="2019-03" db="EMBL/GenBank/DDBJ databases">
        <title>Genomic Encyclopedia of Type Strains, Phase IV (KMG-IV): sequencing the most valuable type-strain genomes for metagenomic binning, comparative biology and taxonomic classification.</title>
        <authorList>
            <person name="Goeker M."/>
        </authorList>
    </citation>
    <scope>NUCLEOTIDE SEQUENCE [LARGE SCALE GENOMIC DNA]</scope>
    <source>
        <strain evidence="1 2">DSM 24984</strain>
    </source>
</reference>
<evidence type="ECO:0000313" key="1">
    <source>
        <dbReference type="EMBL" id="TCK59796.1"/>
    </source>
</evidence>
<organism evidence="1 2">
    <name type="scientific">Seleniivibrio woodruffii</name>
    <dbReference type="NCBI Taxonomy" id="1078050"/>
    <lineage>
        <taxon>Bacteria</taxon>
        <taxon>Pseudomonadati</taxon>
        <taxon>Deferribacterota</taxon>
        <taxon>Deferribacteres</taxon>
        <taxon>Deferribacterales</taxon>
        <taxon>Geovibrionaceae</taxon>
        <taxon>Seleniivibrio</taxon>
    </lineage>
</organism>
<dbReference type="AlphaFoldDB" id="A0A4R1K6E1"/>
<comment type="caution">
    <text evidence="1">The sequence shown here is derived from an EMBL/GenBank/DDBJ whole genome shotgun (WGS) entry which is preliminary data.</text>
</comment>
<name>A0A4R1K6E1_9BACT</name>
<dbReference type="Proteomes" id="UP000294614">
    <property type="component" value="Unassembled WGS sequence"/>
</dbReference>
<sequence>MTGKARYEVMMHSQAMYCVGDIFRVFDRGLQKEKLVVLARFIIEKEHFTLLSLSTFERWTDRELAYVNQFEKTRLSREEILYLSGEDSLTYVGNINMIAADLAAFINDKFTKTRTV</sequence>
<evidence type="ECO:0000313" key="2">
    <source>
        <dbReference type="Proteomes" id="UP000294614"/>
    </source>
</evidence>
<gene>
    <name evidence="1" type="ORF">C8D98_1963</name>
</gene>
<protein>
    <submittedName>
        <fullName evidence="1">Uncharacterized protein</fullName>
    </submittedName>
</protein>
<dbReference type="RefSeq" id="WP_132873955.1">
    <property type="nucleotide sequence ID" value="NZ_JBLJBI010000069.1"/>
</dbReference>
<proteinExistence type="predicted"/>
<keyword evidence="2" id="KW-1185">Reference proteome</keyword>
<accession>A0A4R1K6E1</accession>